<dbReference type="InterPro" id="IPR007055">
    <property type="entry name" value="BON_dom"/>
</dbReference>
<name>A0A193FSC3_9BORD</name>
<evidence type="ECO:0000259" key="4">
    <source>
        <dbReference type="PROSITE" id="PS50914"/>
    </source>
</evidence>
<protein>
    <submittedName>
        <fullName evidence="5">Phospholipid-binding protein</fullName>
    </submittedName>
</protein>
<dbReference type="AlphaFoldDB" id="A0A193FSC3"/>
<dbReference type="PANTHER" id="PTHR34606:SF4">
    <property type="entry name" value="OUTER MEMBRANE LIPOPROTEIN DOLP"/>
    <property type="match status" value="1"/>
</dbReference>
<evidence type="ECO:0000256" key="1">
    <source>
        <dbReference type="ARBA" id="ARBA00022729"/>
    </source>
</evidence>
<keyword evidence="1 3" id="KW-0732">Signal</keyword>
<evidence type="ECO:0000313" key="5">
    <source>
        <dbReference type="EMBL" id="ANN70208.1"/>
    </source>
</evidence>
<dbReference type="Proteomes" id="UP000092213">
    <property type="component" value="Chromosome"/>
</dbReference>
<sequence>MTLKPRFHAIPLAAALTACVLALSACAPVVVGGAAAGAAVVATDRRTSGTQLDDQNISFKVEHAIAQKLGDAAHVSANTYEGVVLLTGEVPNDAAKAQATSLAQGVEKVKKVVNQLTIGPASSFSVRSNDTWLSSKVRTELLNTKFVPSGSISVTTDKSVVYLQGKVTQAEGEYAANAAAGVSGVAKVVKLFDIISREEAVRLSGGSSGSATAPAPSGSQRAPIETGPGMSNAAAPEGAAPAGGGAQAIPIK</sequence>
<dbReference type="STRING" id="463025.BAU08_01570"/>
<dbReference type="RefSeq" id="WP_066667795.1">
    <property type="nucleotide sequence ID" value="NZ_CP016171.1"/>
</dbReference>
<evidence type="ECO:0000256" key="2">
    <source>
        <dbReference type="SAM" id="MobiDB-lite"/>
    </source>
</evidence>
<gene>
    <name evidence="5" type="ORF">BAU08_01570</name>
</gene>
<evidence type="ECO:0000313" key="6">
    <source>
        <dbReference type="Proteomes" id="UP000092213"/>
    </source>
</evidence>
<feature type="compositionally biased region" description="Low complexity" evidence="2">
    <location>
        <begin position="209"/>
        <end position="219"/>
    </location>
</feature>
<dbReference type="InterPro" id="IPR014004">
    <property type="entry name" value="Transpt-assoc_nodulatn_dom_bac"/>
</dbReference>
<feature type="chain" id="PRO_5008258248" evidence="3">
    <location>
        <begin position="28"/>
        <end position="252"/>
    </location>
</feature>
<feature type="domain" description="BON" evidence="4">
    <location>
        <begin position="129"/>
        <end position="196"/>
    </location>
</feature>
<dbReference type="InterPro" id="IPR051686">
    <property type="entry name" value="Lipoprotein_DolP"/>
</dbReference>
<dbReference type="Gene3D" id="3.40.1520.20">
    <property type="match status" value="1"/>
</dbReference>
<feature type="region of interest" description="Disordered" evidence="2">
    <location>
        <begin position="203"/>
        <end position="252"/>
    </location>
</feature>
<feature type="signal peptide" evidence="3">
    <location>
        <begin position="1"/>
        <end position="27"/>
    </location>
</feature>
<proteinExistence type="predicted"/>
<dbReference type="PANTHER" id="PTHR34606">
    <property type="entry name" value="BON DOMAIN-CONTAINING PROTEIN"/>
    <property type="match status" value="1"/>
</dbReference>
<evidence type="ECO:0000256" key="3">
    <source>
        <dbReference type="SAM" id="SignalP"/>
    </source>
</evidence>
<reference evidence="5 6" key="1">
    <citation type="submission" date="2016-06" db="EMBL/GenBank/DDBJ databases">
        <title>Complete genome sequences of Bordetella bronchialis and Bordetella flabilis.</title>
        <authorList>
            <person name="LiPuma J.J."/>
            <person name="Spilker T."/>
        </authorList>
    </citation>
    <scope>NUCLEOTIDE SEQUENCE [LARGE SCALE GENOMIC DNA]</scope>
    <source>
        <strain evidence="5 6">AU17976</strain>
    </source>
</reference>
<dbReference type="Pfam" id="PF04972">
    <property type="entry name" value="BON"/>
    <property type="match status" value="2"/>
</dbReference>
<accession>A0A193FSC3</accession>
<dbReference type="PROSITE" id="PS50914">
    <property type="entry name" value="BON"/>
    <property type="match status" value="2"/>
</dbReference>
<dbReference type="PROSITE" id="PS51257">
    <property type="entry name" value="PROKAR_LIPOPROTEIN"/>
    <property type="match status" value="1"/>
</dbReference>
<dbReference type="SMART" id="SM00749">
    <property type="entry name" value="BON"/>
    <property type="match status" value="2"/>
</dbReference>
<feature type="domain" description="BON" evidence="4">
    <location>
        <begin position="53"/>
        <end position="120"/>
    </location>
</feature>
<organism evidence="5 6">
    <name type="scientific">Bordetella bronchialis</name>
    <dbReference type="NCBI Taxonomy" id="463025"/>
    <lineage>
        <taxon>Bacteria</taxon>
        <taxon>Pseudomonadati</taxon>
        <taxon>Pseudomonadota</taxon>
        <taxon>Betaproteobacteria</taxon>
        <taxon>Burkholderiales</taxon>
        <taxon>Alcaligenaceae</taxon>
        <taxon>Bordetella</taxon>
    </lineage>
</organism>
<dbReference type="EMBL" id="CP016171">
    <property type="protein sequence ID" value="ANN70208.1"/>
    <property type="molecule type" value="Genomic_DNA"/>
</dbReference>